<keyword evidence="2" id="KW-1185">Reference proteome</keyword>
<evidence type="ECO:0000313" key="1">
    <source>
        <dbReference type="EMBL" id="KIF81393.1"/>
    </source>
</evidence>
<reference evidence="1 2" key="1">
    <citation type="submission" date="2014-12" db="EMBL/GenBank/DDBJ databases">
        <title>Denitrispirillum autotrophicum gen. nov., sp. nov., Denitrifying, Facultatively Autotrophic Bacteria Isolated from Rice Paddy Soil.</title>
        <authorList>
            <person name="Ishii S."/>
            <person name="Ashida N."/>
            <person name="Ohno H."/>
            <person name="Otsuka S."/>
            <person name="Yokota A."/>
            <person name="Senoo K."/>
        </authorList>
    </citation>
    <scope>NUCLEOTIDE SEQUENCE [LARGE SCALE GENOMIC DNA]</scope>
    <source>
        <strain evidence="1 2">TSA66</strain>
    </source>
</reference>
<proteinExistence type="predicted"/>
<dbReference type="AlphaFoldDB" id="A0A0C1Y2U5"/>
<sequence>MYSWTALLPRLQAAGPGNLIAGQYDPTAGKSVFIGVTLMGILGWEVRVHAADPTVTSSLFTGAIACNDSCPGMNVGVNGSNMEFSNVRVPLDQGGEIVLDGTLAINELGTQPGTTRTSQQLRQCPKTWAGQTGLAALTNLACVDGTYAGINPSGNGQCSVTIDSAAKMVTFTSEGTTETMPIPDNSSTGTVAFAFNPRETGSSNYPFRDQYAVAMNTFPQSKVVAGSVKRLLFTFGFKPSTSVVVSTFAYELDFSYTKAASATAQPSVTKHCRINLPT</sequence>
<protein>
    <submittedName>
        <fullName evidence="1">Uncharacterized protein</fullName>
    </submittedName>
</protein>
<comment type="caution">
    <text evidence="1">The sequence shown here is derived from an EMBL/GenBank/DDBJ whole genome shotgun (WGS) entry which is preliminary data.</text>
</comment>
<dbReference type="EMBL" id="JWJG01000028">
    <property type="protein sequence ID" value="KIF81393.1"/>
    <property type="molecule type" value="Genomic_DNA"/>
</dbReference>
<dbReference type="Proteomes" id="UP000031572">
    <property type="component" value="Unassembled WGS sequence"/>
</dbReference>
<organism evidence="1 2">
    <name type="scientific">Noviherbaspirillum autotrophicum</name>
    <dbReference type="NCBI Taxonomy" id="709839"/>
    <lineage>
        <taxon>Bacteria</taxon>
        <taxon>Pseudomonadati</taxon>
        <taxon>Pseudomonadota</taxon>
        <taxon>Betaproteobacteria</taxon>
        <taxon>Burkholderiales</taxon>
        <taxon>Oxalobacteraceae</taxon>
        <taxon>Noviherbaspirillum</taxon>
    </lineage>
</organism>
<evidence type="ECO:0000313" key="2">
    <source>
        <dbReference type="Proteomes" id="UP000031572"/>
    </source>
</evidence>
<accession>A0A0C1Y2U5</accession>
<gene>
    <name evidence="1" type="ORF">TSA66_12135</name>
</gene>
<name>A0A0C1Y2U5_9BURK</name>